<dbReference type="STRING" id="694573.A0A194V197"/>
<evidence type="ECO:0000313" key="3">
    <source>
        <dbReference type="Proteomes" id="UP000078576"/>
    </source>
</evidence>
<sequence length="161" mass="18717">MTSGDKRYTDIKRNGQPERLIIKKCINRAPCIAGRATTCWKAYRENHDEIPLVIKDSWQYTEREEEGELIREATDQAIINVARYYHHETVQVGGTDDDIQSNVRKGELPSQTPGNTMRYKYSSYSTETSQHCRPKTVVEPDRRFSATKQVNLFYFFDKGCQ</sequence>
<dbReference type="OrthoDB" id="5584477at2759"/>
<dbReference type="EMBL" id="KN714702">
    <property type="protein sequence ID" value="KUI57631.1"/>
    <property type="molecule type" value="Genomic_DNA"/>
</dbReference>
<dbReference type="AlphaFoldDB" id="A0A194V197"/>
<dbReference type="Proteomes" id="UP000078576">
    <property type="component" value="Unassembled WGS sequence"/>
</dbReference>
<name>A0A194V197_CYTMA</name>
<dbReference type="PANTHER" id="PTHR38248:SF2">
    <property type="entry name" value="FUNK1 11"/>
    <property type="match status" value="1"/>
</dbReference>
<gene>
    <name evidence="2" type="ORF">VP1G_10945</name>
</gene>
<dbReference type="PANTHER" id="PTHR38248">
    <property type="entry name" value="FUNK1 6"/>
    <property type="match status" value="1"/>
</dbReference>
<dbReference type="InterPro" id="IPR040976">
    <property type="entry name" value="Pkinase_fungal"/>
</dbReference>
<evidence type="ECO:0000259" key="1">
    <source>
        <dbReference type="Pfam" id="PF17667"/>
    </source>
</evidence>
<evidence type="ECO:0000313" key="2">
    <source>
        <dbReference type="EMBL" id="KUI57631.1"/>
    </source>
</evidence>
<organism evidence="2 3">
    <name type="scientific">Cytospora mali</name>
    <name type="common">Apple Valsa canker fungus</name>
    <name type="synonym">Valsa mali</name>
    <dbReference type="NCBI Taxonomy" id="578113"/>
    <lineage>
        <taxon>Eukaryota</taxon>
        <taxon>Fungi</taxon>
        <taxon>Dikarya</taxon>
        <taxon>Ascomycota</taxon>
        <taxon>Pezizomycotina</taxon>
        <taxon>Sordariomycetes</taxon>
        <taxon>Sordariomycetidae</taxon>
        <taxon>Diaporthales</taxon>
        <taxon>Cytosporaceae</taxon>
        <taxon>Cytospora</taxon>
    </lineage>
</organism>
<keyword evidence="3" id="KW-1185">Reference proteome</keyword>
<proteinExistence type="predicted"/>
<dbReference type="Pfam" id="PF17667">
    <property type="entry name" value="Pkinase_fungal"/>
    <property type="match status" value="1"/>
</dbReference>
<feature type="domain" description="Fungal-type protein kinase" evidence="1">
    <location>
        <begin position="4"/>
        <end position="129"/>
    </location>
</feature>
<reference evidence="3" key="1">
    <citation type="submission" date="2014-12" db="EMBL/GenBank/DDBJ databases">
        <title>Genome Sequence of Valsa Canker Pathogens Uncovers a Specific Adaption of Colonization on Woody Bark.</title>
        <authorList>
            <person name="Yin Z."/>
            <person name="Liu H."/>
            <person name="Gao X."/>
            <person name="Li Z."/>
            <person name="Song N."/>
            <person name="Ke X."/>
            <person name="Dai Q."/>
            <person name="Wu Y."/>
            <person name="Sun Y."/>
            <person name="Xu J.-R."/>
            <person name="Kang Z.K."/>
            <person name="Wang L."/>
            <person name="Huang L."/>
        </authorList>
    </citation>
    <scope>NUCLEOTIDE SEQUENCE [LARGE SCALE GENOMIC DNA]</scope>
    <source>
        <strain evidence="3">SXYL134</strain>
    </source>
</reference>
<accession>A0A194V197</accession>
<protein>
    <recommendedName>
        <fullName evidence="1">Fungal-type protein kinase domain-containing protein</fullName>
    </recommendedName>
</protein>